<evidence type="ECO:0000313" key="3">
    <source>
        <dbReference type="Proteomes" id="UP001054945"/>
    </source>
</evidence>
<evidence type="ECO:0000256" key="1">
    <source>
        <dbReference type="SAM" id="MobiDB-lite"/>
    </source>
</evidence>
<protein>
    <submittedName>
        <fullName evidence="2">Uncharacterized protein</fullName>
    </submittedName>
</protein>
<dbReference type="EMBL" id="BPLR01008987">
    <property type="protein sequence ID" value="GIY28818.1"/>
    <property type="molecule type" value="Genomic_DNA"/>
</dbReference>
<sequence>MSTTKAVINVLISHAYSNMDRIRSMLHSVSSESGAYGSNLLCKKFQKAILEVSNQYETELEDWKRPFHPNPELGGTVRGEVKKRTASQ</sequence>
<gene>
    <name evidence="2" type="ORF">CEXT_698511</name>
</gene>
<accession>A0AAV4SA62</accession>
<organism evidence="2 3">
    <name type="scientific">Caerostris extrusa</name>
    <name type="common">Bark spider</name>
    <name type="synonym">Caerostris bankana</name>
    <dbReference type="NCBI Taxonomy" id="172846"/>
    <lineage>
        <taxon>Eukaryota</taxon>
        <taxon>Metazoa</taxon>
        <taxon>Ecdysozoa</taxon>
        <taxon>Arthropoda</taxon>
        <taxon>Chelicerata</taxon>
        <taxon>Arachnida</taxon>
        <taxon>Araneae</taxon>
        <taxon>Araneomorphae</taxon>
        <taxon>Entelegynae</taxon>
        <taxon>Araneoidea</taxon>
        <taxon>Araneidae</taxon>
        <taxon>Caerostris</taxon>
    </lineage>
</organism>
<comment type="caution">
    <text evidence="2">The sequence shown here is derived from an EMBL/GenBank/DDBJ whole genome shotgun (WGS) entry which is preliminary data.</text>
</comment>
<keyword evidence="3" id="KW-1185">Reference proteome</keyword>
<name>A0AAV4SA62_CAEEX</name>
<evidence type="ECO:0000313" key="2">
    <source>
        <dbReference type="EMBL" id="GIY28818.1"/>
    </source>
</evidence>
<reference evidence="2 3" key="1">
    <citation type="submission" date="2021-06" db="EMBL/GenBank/DDBJ databases">
        <title>Caerostris extrusa draft genome.</title>
        <authorList>
            <person name="Kono N."/>
            <person name="Arakawa K."/>
        </authorList>
    </citation>
    <scope>NUCLEOTIDE SEQUENCE [LARGE SCALE GENOMIC DNA]</scope>
</reference>
<dbReference type="AlphaFoldDB" id="A0AAV4SA62"/>
<dbReference type="Proteomes" id="UP001054945">
    <property type="component" value="Unassembled WGS sequence"/>
</dbReference>
<feature type="region of interest" description="Disordered" evidence="1">
    <location>
        <begin position="65"/>
        <end position="88"/>
    </location>
</feature>
<proteinExistence type="predicted"/>
<feature type="compositionally biased region" description="Basic and acidic residues" evidence="1">
    <location>
        <begin position="79"/>
        <end position="88"/>
    </location>
</feature>